<accession>A0A840I6B6</accession>
<dbReference type="AlphaFoldDB" id="A0A840I6B6"/>
<dbReference type="GO" id="GO:0016787">
    <property type="term" value="F:hydrolase activity"/>
    <property type="evidence" value="ECO:0007669"/>
    <property type="project" value="UniProtKB-KW"/>
</dbReference>
<dbReference type="Proteomes" id="UP000563524">
    <property type="component" value="Unassembled WGS sequence"/>
</dbReference>
<evidence type="ECO:0000313" key="2">
    <source>
        <dbReference type="EMBL" id="MBB4659724.1"/>
    </source>
</evidence>
<reference evidence="2 3" key="1">
    <citation type="submission" date="2020-08" db="EMBL/GenBank/DDBJ databases">
        <title>Genomic Encyclopedia of Type Strains, Phase IV (KMG-IV): sequencing the most valuable type-strain genomes for metagenomic binning, comparative biology and taxonomic classification.</title>
        <authorList>
            <person name="Goeker M."/>
        </authorList>
    </citation>
    <scope>NUCLEOTIDE SEQUENCE [LARGE SCALE GENOMIC DNA]</scope>
    <source>
        <strain evidence="2 3">DSM 102850</strain>
    </source>
</reference>
<dbReference type="InterPro" id="IPR011105">
    <property type="entry name" value="Cell_wall_hydrolase_SleB"/>
</dbReference>
<gene>
    <name evidence="2" type="ORF">GGQ59_002265</name>
</gene>
<keyword evidence="2" id="KW-0378">Hydrolase</keyword>
<dbReference type="Pfam" id="PF07486">
    <property type="entry name" value="Hydrolase_2"/>
    <property type="match status" value="1"/>
</dbReference>
<dbReference type="Gene3D" id="1.10.10.2520">
    <property type="entry name" value="Cell wall hydrolase SleB, domain 1"/>
    <property type="match status" value="1"/>
</dbReference>
<sequence length="166" mass="18045">MRRAAILSLFLLLACSPDPEPAPAPSPVPQTERADAALPTEELVCLATAAYFEARGEGEEGMAAVAHVVMNRAESEAYPDTPCAVVTQRRGRSCQFSWYCDGKPDQPKNLARYAEALTVARAVMNGEAPDPTDGATMFHASRSTPYWAQHASMTAEIGSHRFYRLD</sequence>
<name>A0A840I6B6_9PROT</name>
<comment type="caution">
    <text evidence="2">The sequence shown here is derived from an EMBL/GenBank/DDBJ whole genome shotgun (WGS) entry which is preliminary data.</text>
</comment>
<protein>
    <submittedName>
        <fullName evidence="2">Spore germination cell wall hydrolase CwlJ-like protein</fullName>
    </submittedName>
</protein>
<dbReference type="RefSeq" id="WP_183818625.1">
    <property type="nucleotide sequence ID" value="NZ_JACHOB010000005.1"/>
</dbReference>
<evidence type="ECO:0000313" key="3">
    <source>
        <dbReference type="Proteomes" id="UP000563524"/>
    </source>
</evidence>
<feature type="domain" description="Cell wall hydrolase SleB" evidence="1">
    <location>
        <begin position="56"/>
        <end position="163"/>
    </location>
</feature>
<evidence type="ECO:0000259" key="1">
    <source>
        <dbReference type="Pfam" id="PF07486"/>
    </source>
</evidence>
<dbReference type="InterPro" id="IPR042047">
    <property type="entry name" value="SleB_dom1"/>
</dbReference>
<keyword evidence="3" id="KW-1185">Reference proteome</keyword>
<proteinExistence type="predicted"/>
<organism evidence="2 3">
    <name type="scientific">Parvularcula dongshanensis</name>
    <dbReference type="NCBI Taxonomy" id="1173995"/>
    <lineage>
        <taxon>Bacteria</taxon>
        <taxon>Pseudomonadati</taxon>
        <taxon>Pseudomonadota</taxon>
        <taxon>Alphaproteobacteria</taxon>
        <taxon>Parvularculales</taxon>
        <taxon>Parvularculaceae</taxon>
        <taxon>Parvularcula</taxon>
    </lineage>
</organism>
<dbReference type="EMBL" id="JACHOB010000005">
    <property type="protein sequence ID" value="MBB4659724.1"/>
    <property type="molecule type" value="Genomic_DNA"/>
</dbReference>
<dbReference type="PROSITE" id="PS51257">
    <property type="entry name" value="PROKAR_LIPOPROTEIN"/>
    <property type="match status" value="1"/>
</dbReference>